<keyword evidence="12" id="KW-1185">Reference proteome</keyword>
<sequence>MSSTKFPISALPLASKNQLLIHHLTPDTNTPTPPQFRSKVLVESPSIQRRARLLPGPCHFSYVSPFPVPFPYDIEPPVPASAADDKGSYIEKWLADREAVHLLPSSAKYPDTPLRKYAAKNRDQPLDLIGISETGLRDCVPHLDVGDAFAVIGAPSIAHEFDDEGDPQPSDIKDVVDARQDLIDVLSGQYTLMSAPEDSSKPDSIPFAPWSIRYSGHQFGSWAGQLGDGRAITIRQYKPNVTPHPSDPQLTYELQLKGSGRTPFSRSADGLAVLRSSIREYLCSEAMEALHIPTTRSLSLISLPNLPVQRERVETACVLTRMAPSFIRIGNFEAFNGPTNMFFFGGGQQKSDYEGLRILGEWVSANVLKLDVEPGKSWGSQLVLEVARRNAKMVAGWQAYGFMHGVMNTDNVSILGLTIDYGPYAFMDVFDPHHICNHTDETGRYAYKYQPNMIVYAVRALLNALSPLIGAEAELGGKAVTAGWADGVTSEKLAEWNKAAQELKSEAERVVQETAAVEYGRLMRKRLGLRRQDFTDEAEFFKPLLELLEQYSLDFHSTFRSLSFFKPSLLPQTSSLSDSSGSDSLLQAFIAELLGRSSEPERLDHAAATSAWLAWLEKYAKRIESEADEWKDDRAAGNDIDAEREKEMRGANPRFVLRQWVLEEVIARVERDSSSGKRVLAKVMQMACNPYEPWGAENDERPESELDKEEKEERRYCGLGEKKMLGFQCSCSS</sequence>
<dbReference type="STRING" id="93625.A0A409WY54"/>
<keyword evidence="6" id="KW-0547">Nucleotide-binding</keyword>
<keyword evidence="7" id="KW-0067">ATP-binding</keyword>
<evidence type="ECO:0000256" key="2">
    <source>
        <dbReference type="ARBA" id="ARBA00009747"/>
    </source>
</evidence>
<dbReference type="InterPro" id="IPR003846">
    <property type="entry name" value="SelO"/>
</dbReference>
<dbReference type="AlphaFoldDB" id="A0A409WY54"/>
<keyword evidence="4" id="KW-0548">Nucleotidyltransferase</keyword>
<evidence type="ECO:0000256" key="8">
    <source>
        <dbReference type="ARBA" id="ARBA00022842"/>
    </source>
</evidence>
<evidence type="ECO:0000256" key="3">
    <source>
        <dbReference type="ARBA" id="ARBA00022679"/>
    </source>
</evidence>
<dbReference type="GO" id="GO:0046872">
    <property type="term" value="F:metal ion binding"/>
    <property type="evidence" value="ECO:0007669"/>
    <property type="project" value="UniProtKB-KW"/>
</dbReference>
<dbReference type="PANTHER" id="PTHR32057:SF14">
    <property type="entry name" value="PROTEIN ADENYLYLTRANSFERASE SELO, MITOCHONDRIAL"/>
    <property type="match status" value="1"/>
</dbReference>
<accession>A0A409WY54</accession>
<dbReference type="Proteomes" id="UP000283269">
    <property type="component" value="Unassembled WGS sequence"/>
</dbReference>
<comment type="cofactor">
    <cofactor evidence="1">
        <name>Mg(2+)</name>
        <dbReference type="ChEBI" id="CHEBI:18420"/>
    </cofactor>
</comment>
<evidence type="ECO:0000256" key="7">
    <source>
        <dbReference type="ARBA" id="ARBA00022840"/>
    </source>
</evidence>
<protein>
    <recommendedName>
        <fullName evidence="9">Selenoprotein O</fullName>
    </recommendedName>
</protein>
<keyword evidence="8" id="KW-0460">Magnesium</keyword>
<evidence type="ECO:0000256" key="4">
    <source>
        <dbReference type="ARBA" id="ARBA00022695"/>
    </source>
</evidence>
<dbReference type="EMBL" id="NHYD01003015">
    <property type="protein sequence ID" value="PPQ83454.1"/>
    <property type="molecule type" value="Genomic_DNA"/>
</dbReference>
<dbReference type="FunCoup" id="A0A409WY54">
    <property type="interactions" value="56"/>
</dbReference>
<feature type="region of interest" description="Disordered" evidence="10">
    <location>
        <begin position="692"/>
        <end position="712"/>
    </location>
</feature>
<dbReference type="GO" id="GO:0070733">
    <property type="term" value="F:AMPylase activity"/>
    <property type="evidence" value="ECO:0007669"/>
    <property type="project" value="TreeGrafter"/>
</dbReference>
<keyword evidence="3" id="KW-0808">Transferase</keyword>
<evidence type="ECO:0000256" key="10">
    <source>
        <dbReference type="SAM" id="MobiDB-lite"/>
    </source>
</evidence>
<evidence type="ECO:0000256" key="5">
    <source>
        <dbReference type="ARBA" id="ARBA00022723"/>
    </source>
</evidence>
<dbReference type="Pfam" id="PF02696">
    <property type="entry name" value="SelO"/>
    <property type="match status" value="1"/>
</dbReference>
<dbReference type="OrthoDB" id="10254721at2759"/>
<dbReference type="PANTHER" id="PTHR32057">
    <property type="entry name" value="PROTEIN ADENYLYLTRANSFERASE SELO, MITOCHONDRIAL"/>
    <property type="match status" value="1"/>
</dbReference>
<comment type="caution">
    <text evidence="11">The sequence shown here is derived from an EMBL/GenBank/DDBJ whole genome shotgun (WGS) entry which is preliminary data.</text>
</comment>
<evidence type="ECO:0000256" key="6">
    <source>
        <dbReference type="ARBA" id="ARBA00022741"/>
    </source>
</evidence>
<dbReference type="InParanoid" id="A0A409WY54"/>
<organism evidence="11 12">
    <name type="scientific">Psilocybe cyanescens</name>
    <dbReference type="NCBI Taxonomy" id="93625"/>
    <lineage>
        <taxon>Eukaryota</taxon>
        <taxon>Fungi</taxon>
        <taxon>Dikarya</taxon>
        <taxon>Basidiomycota</taxon>
        <taxon>Agaricomycotina</taxon>
        <taxon>Agaricomycetes</taxon>
        <taxon>Agaricomycetidae</taxon>
        <taxon>Agaricales</taxon>
        <taxon>Agaricineae</taxon>
        <taxon>Strophariaceae</taxon>
        <taxon>Psilocybe</taxon>
    </lineage>
</organism>
<feature type="compositionally biased region" description="Basic and acidic residues" evidence="10">
    <location>
        <begin position="698"/>
        <end position="712"/>
    </location>
</feature>
<gene>
    <name evidence="11" type="ORF">CVT25_007045</name>
</gene>
<evidence type="ECO:0000313" key="12">
    <source>
        <dbReference type="Proteomes" id="UP000283269"/>
    </source>
</evidence>
<dbReference type="GO" id="GO:0005739">
    <property type="term" value="C:mitochondrion"/>
    <property type="evidence" value="ECO:0007669"/>
    <property type="project" value="TreeGrafter"/>
</dbReference>
<reference evidence="11 12" key="1">
    <citation type="journal article" date="2018" name="Evol. Lett.">
        <title>Horizontal gene cluster transfer increased hallucinogenic mushroom diversity.</title>
        <authorList>
            <person name="Reynolds H.T."/>
            <person name="Vijayakumar V."/>
            <person name="Gluck-Thaler E."/>
            <person name="Korotkin H.B."/>
            <person name="Matheny P.B."/>
            <person name="Slot J.C."/>
        </authorList>
    </citation>
    <scope>NUCLEOTIDE SEQUENCE [LARGE SCALE GENOMIC DNA]</scope>
    <source>
        <strain evidence="11 12">2631</strain>
    </source>
</reference>
<dbReference type="GO" id="GO:0005524">
    <property type="term" value="F:ATP binding"/>
    <property type="evidence" value="ECO:0007669"/>
    <property type="project" value="UniProtKB-KW"/>
</dbReference>
<name>A0A409WY54_PSICY</name>
<evidence type="ECO:0000313" key="11">
    <source>
        <dbReference type="EMBL" id="PPQ83454.1"/>
    </source>
</evidence>
<comment type="similarity">
    <text evidence="2">Belongs to the SELO family.</text>
</comment>
<evidence type="ECO:0000256" key="9">
    <source>
        <dbReference type="ARBA" id="ARBA00031547"/>
    </source>
</evidence>
<proteinExistence type="inferred from homology"/>
<keyword evidence="5" id="KW-0479">Metal-binding</keyword>
<evidence type="ECO:0000256" key="1">
    <source>
        <dbReference type="ARBA" id="ARBA00001946"/>
    </source>
</evidence>